<keyword evidence="17 21" id="KW-0170">Cobalt</keyword>
<dbReference type="PROSITE" id="PS51337">
    <property type="entry name" value="B12_BINDING_NTER"/>
    <property type="match status" value="1"/>
</dbReference>
<feature type="domain" description="Hcy-binding" evidence="25">
    <location>
        <begin position="16"/>
        <end position="336"/>
    </location>
</feature>
<evidence type="ECO:0000256" key="21">
    <source>
        <dbReference type="PIRNR" id="PIRNR000381"/>
    </source>
</evidence>
<protein>
    <recommendedName>
        <fullName evidence="7 20">Methionine synthase</fullName>
        <ecNumber evidence="6 20">2.1.1.13</ecNumber>
    </recommendedName>
    <alternativeName>
        <fullName evidence="19 21">5-methyltetrahydrofolate--homocysteine methyltransferase</fullName>
    </alternativeName>
</protein>
<dbReference type="CDD" id="cd00740">
    <property type="entry name" value="MeTr"/>
    <property type="match status" value="1"/>
</dbReference>
<dbReference type="GO" id="GO:0032259">
    <property type="term" value="P:methylation"/>
    <property type="evidence" value="ECO:0007669"/>
    <property type="project" value="UniProtKB-KW"/>
</dbReference>
<dbReference type="SMART" id="SM01018">
    <property type="entry name" value="B12-binding_2"/>
    <property type="match status" value="1"/>
</dbReference>
<dbReference type="PIRSF" id="PIRSF000381">
    <property type="entry name" value="MetH"/>
    <property type="match status" value="1"/>
</dbReference>
<evidence type="ECO:0000256" key="17">
    <source>
        <dbReference type="ARBA" id="ARBA00023285"/>
    </source>
</evidence>
<keyword evidence="11 21" id="KW-0808">Transferase</keyword>
<accession>A0A953N9T9</accession>
<dbReference type="GO" id="GO:0008270">
    <property type="term" value="F:zinc ion binding"/>
    <property type="evidence" value="ECO:0007669"/>
    <property type="project" value="UniProtKB-UniRule"/>
</dbReference>
<dbReference type="RefSeq" id="WP_259660189.1">
    <property type="nucleotide sequence ID" value="NZ_JAHXRI010000006.1"/>
</dbReference>
<dbReference type="GO" id="GO:0031419">
    <property type="term" value="F:cobalamin binding"/>
    <property type="evidence" value="ECO:0007669"/>
    <property type="project" value="UniProtKB-UniRule"/>
</dbReference>
<dbReference type="PROSITE" id="PS51332">
    <property type="entry name" value="B12_BINDING"/>
    <property type="match status" value="1"/>
</dbReference>
<feature type="binding site" evidence="23">
    <location>
        <position position="979"/>
    </location>
    <ligand>
        <name>S-adenosyl-L-methionine</name>
        <dbReference type="ChEBI" id="CHEBI:59789"/>
    </ligand>
</feature>
<evidence type="ECO:0000313" key="30">
    <source>
        <dbReference type="EMBL" id="MBZ1349769.1"/>
    </source>
</evidence>
<dbReference type="InterPro" id="IPR036589">
    <property type="entry name" value="HCY_dom_sf"/>
</dbReference>
<evidence type="ECO:0000256" key="7">
    <source>
        <dbReference type="ARBA" id="ARBA00013998"/>
    </source>
</evidence>
<dbReference type="PROSITE" id="PS50974">
    <property type="entry name" value="ADOMET_ACTIVATION"/>
    <property type="match status" value="1"/>
</dbReference>
<feature type="domain" description="Pterin-binding" evidence="26">
    <location>
        <begin position="367"/>
        <end position="628"/>
    </location>
</feature>
<dbReference type="EC" id="2.1.1.13" evidence="6 20"/>
<dbReference type="Gene3D" id="1.10.1240.10">
    <property type="entry name" value="Methionine synthase domain"/>
    <property type="match status" value="1"/>
</dbReference>
<evidence type="ECO:0000259" key="27">
    <source>
        <dbReference type="PROSITE" id="PS50974"/>
    </source>
</evidence>
<evidence type="ECO:0000256" key="3">
    <source>
        <dbReference type="ARBA" id="ARBA00001956"/>
    </source>
</evidence>
<dbReference type="Gene3D" id="3.10.196.10">
    <property type="entry name" value="Vitamin B12-dependent methionine synthase, activation domain"/>
    <property type="match status" value="1"/>
</dbReference>
<evidence type="ECO:0000256" key="11">
    <source>
        <dbReference type="ARBA" id="ARBA00022679"/>
    </source>
</evidence>
<dbReference type="Pfam" id="PF02607">
    <property type="entry name" value="B12-binding_2"/>
    <property type="match status" value="1"/>
</dbReference>
<evidence type="ECO:0000256" key="24">
    <source>
        <dbReference type="PROSITE-ProRule" id="PRU00333"/>
    </source>
</evidence>
<keyword evidence="13 21" id="KW-0479">Metal-binding</keyword>
<feature type="binding site" evidence="23">
    <location>
        <position position="1169"/>
    </location>
    <ligand>
        <name>S-adenosyl-L-methionine</name>
        <dbReference type="ChEBI" id="CHEBI:59789"/>
    </ligand>
</feature>
<dbReference type="SUPFAM" id="SSF56507">
    <property type="entry name" value="Methionine synthase activation domain-like"/>
    <property type="match status" value="1"/>
</dbReference>
<dbReference type="InterPro" id="IPR004223">
    <property type="entry name" value="VitB12-dep_Met_synth_activ_dom"/>
</dbReference>
<feature type="domain" description="AdoMet activation" evidence="27">
    <location>
        <begin position="929"/>
        <end position="1257"/>
    </location>
</feature>
<dbReference type="Pfam" id="PF02965">
    <property type="entry name" value="Met_synt_B12"/>
    <property type="match status" value="1"/>
</dbReference>
<dbReference type="InterPro" id="IPR033706">
    <property type="entry name" value="Met_synthase_B12-bd"/>
</dbReference>
<dbReference type="InterPro" id="IPR003759">
    <property type="entry name" value="Cbl-bd_cap"/>
</dbReference>
<dbReference type="InterPro" id="IPR003726">
    <property type="entry name" value="HCY_dom"/>
</dbReference>
<feature type="binding site" evidence="23">
    <location>
        <begin position="786"/>
        <end position="790"/>
    </location>
    <ligand>
        <name>methylcob(III)alamin</name>
        <dbReference type="ChEBI" id="CHEBI:28115"/>
    </ligand>
</feature>
<comment type="caution">
    <text evidence="30">The sequence shown here is derived from an EMBL/GenBank/DDBJ whole genome shotgun (WGS) entry which is preliminary data.</text>
</comment>
<dbReference type="SUPFAM" id="SSF47644">
    <property type="entry name" value="Methionine synthase domain"/>
    <property type="match status" value="1"/>
</dbReference>
<evidence type="ECO:0000256" key="12">
    <source>
        <dbReference type="ARBA" id="ARBA00022691"/>
    </source>
</evidence>
<dbReference type="GO" id="GO:0046653">
    <property type="term" value="P:tetrahydrofolate metabolic process"/>
    <property type="evidence" value="ECO:0007669"/>
    <property type="project" value="TreeGrafter"/>
</dbReference>
<dbReference type="NCBIfam" id="TIGR02082">
    <property type="entry name" value="metH"/>
    <property type="match status" value="1"/>
</dbReference>
<dbReference type="Pfam" id="PF00809">
    <property type="entry name" value="Pterin_bind"/>
    <property type="match status" value="1"/>
</dbReference>
<comment type="pathway">
    <text evidence="4 21">Amino-acid biosynthesis; L-methionine biosynthesis via de novo pathway; L-methionine from L-homocysteine (MetH route): step 1/1.</text>
</comment>
<evidence type="ECO:0000256" key="23">
    <source>
        <dbReference type="PIRSR" id="PIRSR000381-2"/>
    </source>
</evidence>
<keyword evidence="16 21" id="KW-0486">Methionine biosynthesis</keyword>
<keyword evidence="9 21" id="KW-0028">Amino-acid biosynthesis</keyword>
<evidence type="ECO:0000256" key="16">
    <source>
        <dbReference type="ARBA" id="ARBA00023167"/>
    </source>
</evidence>
<keyword evidence="31" id="KW-1185">Reference proteome</keyword>
<evidence type="ECO:0000256" key="4">
    <source>
        <dbReference type="ARBA" id="ARBA00005178"/>
    </source>
</evidence>
<dbReference type="EMBL" id="JAHXRI010000006">
    <property type="protein sequence ID" value="MBZ1349769.1"/>
    <property type="molecule type" value="Genomic_DNA"/>
</dbReference>
<evidence type="ECO:0000256" key="15">
    <source>
        <dbReference type="ARBA" id="ARBA00022833"/>
    </source>
</evidence>
<dbReference type="PROSITE" id="PS50970">
    <property type="entry name" value="HCY"/>
    <property type="match status" value="1"/>
</dbReference>
<dbReference type="InterPro" id="IPR011822">
    <property type="entry name" value="MetH"/>
</dbReference>
<gene>
    <name evidence="30" type="primary">metH</name>
    <name evidence="30" type="ORF">KZZ10_03845</name>
</gene>
<dbReference type="PROSITE" id="PS50972">
    <property type="entry name" value="PTERIN_BINDING"/>
    <property type="match status" value="1"/>
</dbReference>
<comment type="cofactor">
    <cofactor evidence="2 21 24">
        <name>Zn(2+)</name>
        <dbReference type="ChEBI" id="CHEBI:29105"/>
    </cofactor>
</comment>
<organism evidence="30 31">
    <name type="scientific">Zwartia hollandica</name>
    <dbReference type="NCBI Taxonomy" id="324606"/>
    <lineage>
        <taxon>Bacteria</taxon>
        <taxon>Pseudomonadati</taxon>
        <taxon>Pseudomonadota</taxon>
        <taxon>Betaproteobacteria</taxon>
        <taxon>Burkholderiales</taxon>
        <taxon>Alcaligenaceae</taxon>
        <taxon>Zwartia</taxon>
    </lineage>
</organism>
<feature type="binding site" evidence="23">
    <location>
        <position position="894"/>
    </location>
    <ligand>
        <name>methylcob(III)alamin</name>
        <dbReference type="ChEBI" id="CHEBI:28115"/>
    </ligand>
</feature>
<reference evidence="30" key="1">
    <citation type="submission" date="2021-07" db="EMBL/GenBank/DDBJ databases">
        <title>New genus and species of the family Alcaligenaceae.</title>
        <authorList>
            <person name="Hahn M.W."/>
        </authorList>
    </citation>
    <scope>NUCLEOTIDE SEQUENCE</scope>
    <source>
        <strain evidence="30">LF4-65</strain>
    </source>
</reference>
<feature type="binding site" evidence="22 24">
    <location>
        <position position="321"/>
    </location>
    <ligand>
        <name>Zn(2+)</name>
        <dbReference type="ChEBI" id="CHEBI:29105"/>
    </ligand>
</feature>
<dbReference type="SUPFAM" id="SSF52242">
    <property type="entry name" value="Cobalamin (vitamin B12)-binding domain"/>
    <property type="match status" value="1"/>
</dbReference>
<feature type="binding site" evidence="23">
    <location>
        <position position="717"/>
    </location>
    <ligand>
        <name>methylcob(III)alamin</name>
        <dbReference type="ChEBI" id="CHEBI:28115"/>
    </ligand>
</feature>
<dbReference type="FunFam" id="3.20.20.330:FF:000001">
    <property type="entry name" value="Methionine synthase"/>
    <property type="match status" value="1"/>
</dbReference>
<dbReference type="PANTHER" id="PTHR45833:SF1">
    <property type="entry name" value="METHIONINE SYNTHASE"/>
    <property type="match status" value="1"/>
</dbReference>
<dbReference type="InterPro" id="IPR050554">
    <property type="entry name" value="Met_Synthase/Corrinoid"/>
</dbReference>
<feature type="binding site" evidence="22 24">
    <location>
        <position position="256"/>
    </location>
    <ligand>
        <name>Zn(2+)</name>
        <dbReference type="ChEBI" id="CHEBI:29105"/>
    </ligand>
</feature>
<dbReference type="InterPro" id="IPR037010">
    <property type="entry name" value="VitB12-dep_Met_synth_activ_sf"/>
</dbReference>
<evidence type="ECO:0000256" key="5">
    <source>
        <dbReference type="ARBA" id="ARBA00010398"/>
    </source>
</evidence>
<dbReference type="SUPFAM" id="SSF82282">
    <property type="entry name" value="Homocysteine S-methyltransferase"/>
    <property type="match status" value="1"/>
</dbReference>
<feature type="domain" description="B12-binding N-terminal" evidence="29">
    <location>
        <begin position="669"/>
        <end position="767"/>
    </location>
</feature>
<evidence type="ECO:0000256" key="6">
    <source>
        <dbReference type="ARBA" id="ARBA00012032"/>
    </source>
</evidence>
<dbReference type="CDD" id="cd02069">
    <property type="entry name" value="methionine_synthase_B12_BD"/>
    <property type="match status" value="1"/>
</dbReference>
<evidence type="ECO:0000259" key="28">
    <source>
        <dbReference type="PROSITE" id="PS51332"/>
    </source>
</evidence>
<feature type="binding site" evidence="23">
    <location>
        <position position="834"/>
    </location>
    <ligand>
        <name>methylcob(III)alamin</name>
        <dbReference type="ChEBI" id="CHEBI:28115"/>
    </ligand>
</feature>
<dbReference type="Gene3D" id="3.20.20.20">
    <property type="entry name" value="Dihydropteroate synthase-like"/>
    <property type="match status" value="1"/>
</dbReference>
<evidence type="ECO:0000259" key="29">
    <source>
        <dbReference type="PROSITE" id="PS51337"/>
    </source>
</evidence>
<proteinExistence type="inferred from homology"/>
<dbReference type="Gene3D" id="1.10.288.10">
    <property type="entry name" value="Cobalamin-dependent Methionine Synthase, domain 2"/>
    <property type="match status" value="1"/>
</dbReference>
<dbReference type="GO" id="GO:0008705">
    <property type="term" value="F:methionine synthase activity"/>
    <property type="evidence" value="ECO:0007669"/>
    <property type="project" value="UniProtKB-UniRule"/>
</dbReference>
<dbReference type="AlphaFoldDB" id="A0A953N9T9"/>
<evidence type="ECO:0000256" key="22">
    <source>
        <dbReference type="PIRSR" id="PIRSR000381-1"/>
    </source>
</evidence>
<keyword evidence="15 21" id="KW-0862">Zinc</keyword>
<evidence type="ECO:0000259" key="26">
    <source>
        <dbReference type="PROSITE" id="PS50972"/>
    </source>
</evidence>
<comment type="domain">
    <text evidence="21">Modular enzyme with four functionally distinct domains. The isolated Hcy-binding domain catalyzes methyl transfer from free methylcobalamin to homocysteine. The Hcy-binding domain in association with the pterin-binding domain catalyzes the methylation of cob(I)alamin by methyltetrahydrofolate and the methylation of homocysteine. The B12-binding domain binds the cofactor. The AdoMet activation domain binds S-adenosyl-L-methionine. Under aerobic conditions cob(I)alamin can be converted to inactive cob(II)alamin. Reductive methylation by S-adenosyl-L-methionine and flavodoxin regenerates methylcobalamin.</text>
</comment>
<keyword evidence="14" id="KW-0677">Repeat</keyword>
<dbReference type="InterPro" id="IPR036724">
    <property type="entry name" value="Cobalamin-bd_sf"/>
</dbReference>
<dbReference type="PANTHER" id="PTHR45833">
    <property type="entry name" value="METHIONINE SYNTHASE"/>
    <property type="match status" value="1"/>
</dbReference>
<evidence type="ECO:0000256" key="20">
    <source>
        <dbReference type="NCBIfam" id="TIGR02082"/>
    </source>
</evidence>
<name>A0A953N9T9_9BURK</name>
<dbReference type="Gene3D" id="3.40.50.280">
    <property type="entry name" value="Cobalamin-binding domain"/>
    <property type="match status" value="1"/>
</dbReference>
<dbReference type="Gene3D" id="3.20.20.330">
    <property type="entry name" value="Homocysteine-binding-like domain"/>
    <property type="match status" value="1"/>
</dbReference>
<dbReference type="FunFam" id="3.20.20.20:FF:000002">
    <property type="entry name" value="Methionine synthase"/>
    <property type="match status" value="1"/>
</dbReference>
<evidence type="ECO:0000256" key="10">
    <source>
        <dbReference type="ARBA" id="ARBA00022628"/>
    </source>
</evidence>
<dbReference type="InterPro" id="IPR011005">
    <property type="entry name" value="Dihydropteroate_synth-like_sf"/>
</dbReference>
<evidence type="ECO:0000256" key="2">
    <source>
        <dbReference type="ARBA" id="ARBA00001947"/>
    </source>
</evidence>
<evidence type="ECO:0000313" key="31">
    <source>
        <dbReference type="Proteomes" id="UP000739565"/>
    </source>
</evidence>
<feature type="domain" description="B12-binding" evidence="28">
    <location>
        <begin position="776"/>
        <end position="915"/>
    </location>
</feature>
<dbReference type="FunFam" id="1.10.1240.10:FF:000001">
    <property type="entry name" value="Methionine synthase"/>
    <property type="match status" value="1"/>
</dbReference>
<comment type="cofactor">
    <cofactor evidence="3 21 22">
        <name>methylcob(III)alamin</name>
        <dbReference type="ChEBI" id="CHEBI:28115"/>
    </cofactor>
</comment>
<evidence type="ECO:0000256" key="8">
    <source>
        <dbReference type="ARBA" id="ARBA00022603"/>
    </source>
</evidence>
<evidence type="ECO:0000256" key="18">
    <source>
        <dbReference type="ARBA" id="ARBA00025552"/>
    </source>
</evidence>
<feature type="binding site" evidence="22 24">
    <location>
        <position position="322"/>
    </location>
    <ligand>
        <name>Zn(2+)</name>
        <dbReference type="ChEBI" id="CHEBI:29105"/>
    </ligand>
</feature>
<comment type="function">
    <text evidence="18 21">Catalyzes the transfer of a methyl group from methyl-cobalamin to homocysteine, yielding enzyme-bound cob(I)alamin and methionine. Subsequently, remethylates the cofactor using methyltetrahydrofolate.</text>
</comment>
<evidence type="ECO:0000259" key="25">
    <source>
        <dbReference type="PROSITE" id="PS50970"/>
    </source>
</evidence>
<dbReference type="NCBIfam" id="NF007024">
    <property type="entry name" value="PRK09490.1"/>
    <property type="match status" value="1"/>
</dbReference>
<comment type="catalytic activity">
    <reaction evidence="1 21">
        <text>(6S)-5-methyl-5,6,7,8-tetrahydrofolate + L-homocysteine = (6S)-5,6,7,8-tetrahydrofolate + L-methionine</text>
        <dbReference type="Rhea" id="RHEA:11172"/>
        <dbReference type="ChEBI" id="CHEBI:18608"/>
        <dbReference type="ChEBI" id="CHEBI:57453"/>
        <dbReference type="ChEBI" id="CHEBI:57844"/>
        <dbReference type="ChEBI" id="CHEBI:58199"/>
        <dbReference type="EC" id="2.1.1.13"/>
    </reaction>
</comment>
<evidence type="ECO:0000256" key="14">
    <source>
        <dbReference type="ARBA" id="ARBA00022737"/>
    </source>
</evidence>
<keyword evidence="10 21" id="KW-0846">Cobalamin</keyword>
<dbReference type="InterPro" id="IPR000489">
    <property type="entry name" value="Pterin-binding_dom"/>
</dbReference>
<dbReference type="InterPro" id="IPR006158">
    <property type="entry name" value="Cobalamin-bd"/>
</dbReference>
<feature type="binding site" description="axial binding residue" evidence="22">
    <location>
        <position position="789"/>
    </location>
    <ligand>
        <name>methylcob(III)alamin</name>
        <dbReference type="ChEBI" id="CHEBI:28115"/>
    </ligand>
    <ligandPart>
        <name>Co</name>
        <dbReference type="ChEBI" id="CHEBI:27638"/>
    </ligandPart>
</feature>
<feature type="binding site" evidence="23">
    <location>
        <position position="838"/>
    </location>
    <ligand>
        <name>methylcob(III)alamin</name>
        <dbReference type="ChEBI" id="CHEBI:28115"/>
    </ligand>
</feature>
<dbReference type="Pfam" id="PF02574">
    <property type="entry name" value="S-methyl_trans"/>
    <property type="match status" value="1"/>
</dbReference>
<dbReference type="InterPro" id="IPR036594">
    <property type="entry name" value="Meth_synthase_dom"/>
</dbReference>
<comment type="similarity">
    <text evidence="5">Belongs to the vitamin-B12 dependent methionine synthase family.</text>
</comment>
<dbReference type="SUPFAM" id="SSF51717">
    <property type="entry name" value="Dihydropteroate synthetase-like"/>
    <property type="match status" value="1"/>
</dbReference>
<feature type="binding site" evidence="23">
    <location>
        <begin position="1223"/>
        <end position="1224"/>
    </location>
    <ligand>
        <name>S-adenosyl-L-methionine</name>
        <dbReference type="ChEBI" id="CHEBI:59789"/>
    </ligand>
</feature>
<dbReference type="Pfam" id="PF02310">
    <property type="entry name" value="B12-binding"/>
    <property type="match status" value="1"/>
</dbReference>
<evidence type="ECO:0000256" key="1">
    <source>
        <dbReference type="ARBA" id="ARBA00001700"/>
    </source>
</evidence>
<keyword evidence="12 21" id="KW-0949">S-adenosyl-L-methionine</keyword>
<dbReference type="GO" id="GO:0050667">
    <property type="term" value="P:homocysteine metabolic process"/>
    <property type="evidence" value="ECO:0007669"/>
    <property type="project" value="TreeGrafter"/>
</dbReference>
<keyword evidence="8 21" id="KW-0489">Methyltransferase</keyword>
<evidence type="ECO:0000256" key="13">
    <source>
        <dbReference type="ARBA" id="ARBA00022723"/>
    </source>
</evidence>
<evidence type="ECO:0000256" key="9">
    <source>
        <dbReference type="ARBA" id="ARBA00022605"/>
    </source>
</evidence>
<evidence type="ECO:0000256" key="19">
    <source>
        <dbReference type="ARBA" id="ARBA00031040"/>
    </source>
</evidence>
<dbReference type="Proteomes" id="UP000739565">
    <property type="component" value="Unassembled WGS sequence"/>
</dbReference>
<dbReference type="GO" id="GO:0005829">
    <property type="term" value="C:cytosol"/>
    <property type="evidence" value="ECO:0007669"/>
    <property type="project" value="TreeGrafter"/>
</dbReference>
<sequence length="1257" mass="138841">MPYPKLPYPIESYTRGAEFARALGQRMMILDGAMGTMIQRYKLSEADFRGPRFAEHGKDVKGNNELLTLTRPDVIREVHESYLAAGADVIETNTFGATTIAQGDYDLAELAYELNLESARIARQACDKFSTSNQPRFVAGALGPQPKTASISPDVNDPGARNVTFDELRIAYAEQLNGLLDGGIDLVLIETVFDTLNAKAAIFAVEEVFEARGERLPVMISGTVTDASGRILSGQTVEGFWNSVRHARPITIGLNCALGAALMRPYIAELSKICDTYVCVYPNAGLPNPMSETGFDETPADTSSLLEEFARAGFVNMVGGCCGTTPEHIAAIEAKVRVLPIRTVPDIAVKTRLSGLEALNIDDATLFVNVGERTNVTGSKMFARLIREEKYDEAVAVARQQVESGAQIIDINMDEAMLDSVACMHRFLNLIASEPDIARVPVMIDSSKWSVIETGLKCVQGKSIVNSISLKEGEEPFLKQAHLCRRYGAAAVVMAFDEKGQADTLERRKEICTRAYRLLVDVVGFPPEDIIFDPNVFAIATGIDEHNHYAVDFIESTKWIRTSLPHARISGGVSNVSFSFRGNEPMREAIHTVFLYYAIREGMTMGIVNAGQLGVYAELPPALRDLVEDVVLDRAQPVGQTDPTDTRTPTERLVAFADSVKGSGAKREEDLTWRQQAVEKRLAHAMVHGITQFILEDTEEIRQQIADRGGRPIEVIEGPLMDGMNIVGDLFGEGKMFLPQVVKSARVMKQAVGHLVPFIEEEKKLIAAAGGDVRAKGKIVIATVKGDVHDIGKNIVTVVLQCNNFEVINMGVMVPAAEILARAKAEKADVIGLSGLITPSLEEMAYVASEMQRDEYFRSRKIPLMIGGATTSRVHTAVKIAPHYEGPVIYVPDASRSVGVAQNLVSETANTYLEELAVEYEDVRRRHANRQAAPLMSMTDARAAKPAFDWSTYQPPRPKFIGRRTFKNFDLAELARFIDWTPFFQTWSLFGQFPAILDDHVVGEQARKVHQDGQAMLKRMIDGRWLTANGVVSFYPANTINDDDIEIYQDETREKVLFTWRGLRQQGIKREGVENKCLADFIAPKSSGVMDYIGLFAVTAGIGVDKKEKEFERANDDYSSIMFKSLADRMAEAFAEALHARVRQDLWGYAANEALTNEQMIKEQYVGIRPAPGYPACPEHVVKREMFEVLDGADIGMMLTESYAMHPAASVSGFYFSHPQSQYFSVGPIGEDQVEDYVKRSGRTEKDVKRTLAPNLG</sequence>